<proteinExistence type="inferred from homology"/>
<organism evidence="7 8">
    <name type="scientific">Candidatus Nealsonbacteria bacterium CG08_land_8_20_14_0_20_38_20</name>
    <dbReference type="NCBI Taxonomy" id="1974705"/>
    <lineage>
        <taxon>Bacteria</taxon>
        <taxon>Candidatus Nealsoniibacteriota</taxon>
    </lineage>
</organism>
<evidence type="ECO:0000256" key="5">
    <source>
        <dbReference type="ARBA" id="ARBA00022898"/>
    </source>
</evidence>
<dbReference type="InterPro" id="IPR015422">
    <property type="entry name" value="PyrdxlP-dep_Trfase_small"/>
</dbReference>
<dbReference type="InterPro" id="IPR015424">
    <property type="entry name" value="PyrdxlP-dep_Trfase"/>
</dbReference>
<comment type="caution">
    <text evidence="7">The sequence shown here is derived from an EMBL/GenBank/DDBJ whole genome shotgun (WGS) entry which is preliminary data.</text>
</comment>
<dbReference type="CDD" id="cd00609">
    <property type="entry name" value="AAT_like"/>
    <property type="match status" value="1"/>
</dbReference>
<name>A0A2H0YME6_9BACT</name>
<protein>
    <recommendedName>
        <fullName evidence="6">Aminotransferase class I/classII large domain-containing protein</fullName>
    </recommendedName>
</protein>
<evidence type="ECO:0000256" key="2">
    <source>
        <dbReference type="ARBA" id="ARBA00007441"/>
    </source>
</evidence>
<keyword evidence="5" id="KW-0663">Pyridoxal phosphate</keyword>
<evidence type="ECO:0000259" key="6">
    <source>
        <dbReference type="Pfam" id="PF00155"/>
    </source>
</evidence>
<accession>A0A2H0YME6</accession>
<comment type="similarity">
    <text evidence="2">Belongs to the class-I pyridoxal-phosphate-dependent aminotransferase family.</text>
</comment>
<gene>
    <name evidence="7" type="ORF">COT33_00740</name>
</gene>
<dbReference type="InterPro" id="IPR050596">
    <property type="entry name" value="AspAT/PAT-like"/>
</dbReference>
<dbReference type="GO" id="GO:0008483">
    <property type="term" value="F:transaminase activity"/>
    <property type="evidence" value="ECO:0007669"/>
    <property type="project" value="UniProtKB-KW"/>
</dbReference>
<dbReference type="PANTHER" id="PTHR46383:SF1">
    <property type="entry name" value="ASPARTATE AMINOTRANSFERASE"/>
    <property type="match status" value="1"/>
</dbReference>
<dbReference type="GO" id="GO:0030170">
    <property type="term" value="F:pyridoxal phosphate binding"/>
    <property type="evidence" value="ECO:0007669"/>
    <property type="project" value="InterPro"/>
</dbReference>
<feature type="domain" description="Aminotransferase class I/classII large" evidence="6">
    <location>
        <begin position="50"/>
        <end position="366"/>
    </location>
</feature>
<evidence type="ECO:0000313" key="8">
    <source>
        <dbReference type="Proteomes" id="UP000230088"/>
    </source>
</evidence>
<comment type="cofactor">
    <cofactor evidence="1">
        <name>pyridoxal 5'-phosphate</name>
        <dbReference type="ChEBI" id="CHEBI:597326"/>
    </cofactor>
</comment>
<dbReference type="Proteomes" id="UP000230088">
    <property type="component" value="Unassembled WGS sequence"/>
</dbReference>
<keyword evidence="3" id="KW-0032">Aminotransferase</keyword>
<dbReference type="Gene3D" id="3.40.640.10">
    <property type="entry name" value="Type I PLP-dependent aspartate aminotransferase-like (Major domain)"/>
    <property type="match status" value="1"/>
</dbReference>
<dbReference type="InterPro" id="IPR015421">
    <property type="entry name" value="PyrdxlP-dep_Trfase_major"/>
</dbReference>
<dbReference type="PANTHER" id="PTHR46383">
    <property type="entry name" value="ASPARTATE AMINOTRANSFERASE"/>
    <property type="match status" value="1"/>
</dbReference>
<evidence type="ECO:0000256" key="4">
    <source>
        <dbReference type="ARBA" id="ARBA00022679"/>
    </source>
</evidence>
<dbReference type="InterPro" id="IPR004839">
    <property type="entry name" value="Aminotransferase_I/II_large"/>
</dbReference>
<dbReference type="SUPFAM" id="SSF53383">
    <property type="entry name" value="PLP-dependent transferases"/>
    <property type="match status" value="1"/>
</dbReference>
<sequence>MKKSLNYFFSRVKELKEKGKKILVFTLTSPEFEPPPLKEKILNLYPLSFSYSPAGGDFTLRETLAKFYSAKWQKPLKKENTFVGAGEKEILFILLNLILEKGGEVVIVSPNWPSYPRMVEMAKGRVKFFKTSEKEGFYLKTQELKKVISAKTKAVIINSPANPTGKALREKDVKFLANLALKKNFLLIADEVYEIYDYENHYCSFLKYFNKNIFCVFSASKIFSLCGWRTGWGFGREKLIKQMINYQFNLSTSPHTLSQLVIREIFKDPEGISQYFLKTEEEARKRRDLAINFLREKKVAFILPEGGIAIFIKIPSSFKNAFSFCETLLNKELVSVAPGEIFGEKKYFRMNLAVSLANLNEGLKRIAKYY</sequence>
<reference evidence="8" key="1">
    <citation type="submission" date="2017-09" db="EMBL/GenBank/DDBJ databases">
        <title>Depth-based differentiation of microbial function through sediment-hosted aquifers and enrichment of novel symbionts in the deep terrestrial subsurface.</title>
        <authorList>
            <person name="Probst A.J."/>
            <person name="Ladd B."/>
            <person name="Jarett J.K."/>
            <person name="Geller-Mcgrath D.E."/>
            <person name="Sieber C.M.K."/>
            <person name="Emerson J.B."/>
            <person name="Anantharaman K."/>
            <person name="Thomas B.C."/>
            <person name="Malmstrom R."/>
            <person name="Stieglmeier M."/>
            <person name="Klingl A."/>
            <person name="Woyke T."/>
            <person name="Ryan C.M."/>
            <person name="Banfield J.F."/>
        </authorList>
    </citation>
    <scope>NUCLEOTIDE SEQUENCE [LARGE SCALE GENOMIC DNA]</scope>
</reference>
<dbReference type="Pfam" id="PF00155">
    <property type="entry name" value="Aminotran_1_2"/>
    <property type="match status" value="1"/>
</dbReference>
<dbReference type="AlphaFoldDB" id="A0A2H0YME6"/>
<evidence type="ECO:0000256" key="1">
    <source>
        <dbReference type="ARBA" id="ARBA00001933"/>
    </source>
</evidence>
<dbReference type="GO" id="GO:0006520">
    <property type="term" value="P:amino acid metabolic process"/>
    <property type="evidence" value="ECO:0007669"/>
    <property type="project" value="InterPro"/>
</dbReference>
<dbReference type="Gene3D" id="3.90.1150.10">
    <property type="entry name" value="Aspartate Aminotransferase, domain 1"/>
    <property type="match status" value="1"/>
</dbReference>
<dbReference type="EMBL" id="PEYD01000011">
    <property type="protein sequence ID" value="PIS39674.1"/>
    <property type="molecule type" value="Genomic_DNA"/>
</dbReference>
<keyword evidence="4" id="KW-0808">Transferase</keyword>
<evidence type="ECO:0000256" key="3">
    <source>
        <dbReference type="ARBA" id="ARBA00022576"/>
    </source>
</evidence>
<evidence type="ECO:0000313" key="7">
    <source>
        <dbReference type="EMBL" id="PIS39674.1"/>
    </source>
</evidence>